<dbReference type="SMART" id="SM00703">
    <property type="entry name" value="NRF"/>
    <property type="match status" value="1"/>
</dbReference>
<name>A0A139WJC3_TRICA</name>
<accession>A0A139WJC3</accession>
<protein>
    <recommendedName>
        <fullName evidence="2">Nose resistant-to-fluoxetine protein N-terminal domain-containing protein</fullName>
    </recommendedName>
</protein>
<dbReference type="Proteomes" id="UP000007266">
    <property type="component" value="Linkage group 4"/>
</dbReference>
<gene>
    <name evidence="3" type="primary">AUGUSTUS-3.0.2_34672</name>
    <name evidence="3" type="ORF">TcasGA2_TC034672</name>
</gene>
<feature type="domain" description="Nose resistant-to-fluoxetine protein N-terminal" evidence="2">
    <location>
        <begin position="32"/>
        <end position="147"/>
    </location>
</feature>
<dbReference type="PANTHER" id="PTHR11161">
    <property type="entry name" value="O-ACYLTRANSFERASE"/>
    <property type="match status" value="1"/>
</dbReference>
<feature type="signal peptide" evidence="1">
    <location>
        <begin position="1"/>
        <end position="17"/>
    </location>
</feature>
<feature type="chain" id="PRO_5007300032" description="Nose resistant-to-fluoxetine protein N-terminal domain-containing protein" evidence="1">
    <location>
        <begin position="18"/>
        <end position="182"/>
    </location>
</feature>
<dbReference type="PANTHER" id="PTHR11161:SF0">
    <property type="entry name" value="O-ACYLTRANSFERASE LIKE PROTEIN"/>
    <property type="match status" value="1"/>
</dbReference>
<dbReference type="EMBL" id="KQ971338">
    <property type="protein sequence ID" value="KYB28128.1"/>
    <property type="molecule type" value="Genomic_DNA"/>
</dbReference>
<reference evidence="3 4" key="1">
    <citation type="journal article" date="2008" name="Nature">
        <title>The genome of the model beetle and pest Tribolium castaneum.</title>
        <authorList>
            <consortium name="Tribolium Genome Sequencing Consortium"/>
            <person name="Richards S."/>
            <person name="Gibbs R.A."/>
            <person name="Weinstock G.M."/>
            <person name="Brown S.J."/>
            <person name="Denell R."/>
            <person name="Beeman R.W."/>
            <person name="Gibbs R."/>
            <person name="Beeman R.W."/>
            <person name="Brown S.J."/>
            <person name="Bucher G."/>
            <person name="Friedrich M."/>
            <person name="Grimmelikhuijzen C.J."/>
            <person name="Klingler M."/>
            <person name="Lorenzen M."/>
            <person name="Richards S."/>
            <person name="Roth S."/>
            <person name="Schroder R."/>
            <person name="Tautz D."/>
            <person name="Zdobnov E.M."/>
            <person name="Muzny D."/>
            <person name="Gibbs R.A."/>
            <person name="Weinstock G.M."/>
            <person name="Attaway T."/>
            <person name="Bell S."/>
            <person name="Buhay C.J."/>
            <person name="Chandrabose M.N."/>
            <person name="Chavez D."/>
            <person name="Clerk-Blankenburg K.P."/>
            <person name="Cree A."/>
            <person name="Dao M."/>
            <person name="Davis C."/>
            <person name="Chacko J."/>
            <person name="Dinh H."/>
            <person name="Dugan-Rocha S."/>
            <person name="Fowler G."/>
            <person name="Garner T.T."/>
            <person name="Garnes J."/>
            <person name="Gnirke A."/>
            <person name="Hawes A."/>
            <person name="Hernandez J."/>
            <person name="Hines S."/>
            <person name="Holder M."/>
            <person name="Hume J."/>
            <person name="Jhangiani S.N."/>
            <person name="Joshi V."/>
            <person name="Khan Z.M."/>
            <person name="Jackson L."/>
            <person name="Kovar C."/>
            <person name="Kowis A."/>
            <person name="Lee S."/>
            <person name="Lewis L.R."/>
            <person name="Margolis J."/>
            <person name="Morgan M."/>
            <person name="Nazareth L.V."/>
            <person name="Nguyen N."/>
            <person name="Okwuonu G."/>
            <person name="Parker D."/>
            <person name="Richards S."/>
            <person name="Ruiz S.J."/>
            <person name="Santibanez J."/>
            <person name="Savard J."/>
            <person name="Scherer S.E."/>
            <person name="Schneider B."/>
            <person name="Sodergren E."/>
            <person name="Tautz D."/>
            <person name="Vattahil S."/>
            <person name="Villasana D."/>
            <person name="White C.S."/>
            <person name="Wright R."/>
            <person name="Park Y."/>
            <person name="Beeman R.W."/>
            <person name="Lord J."/>
            <person name="Oppert B."/>
            <person name="Lorenzen M."/>
            <person name="Brown S."/>
            <person name="Wang L."/>
            <person name="Savard J."/>
            <person name="Tautz D."/>
            <person name="Richards S."/>
            <person name="Weinstock G."/>
            <person name="Gibbs R.A."/>
            <person name="Liu Y."/>
            <person name="Worley K."/>
            <person name="Weinstock G."/>
            <person name="Elsik C.G."/>
            <person name="Reese J.T."/>
            <person name="Elhaik E."/>
            <person name="Landan G."/>
            <person name="Graur D."/>
            <person name="Arensburger P."/>
            <person name="Atkinson P."/>
            <person name="Beeman R.W."/>
            <person name="Beidler J."/>
            <person name="Brown S.J."/>
            <person name="Demuth J.P."/>
            <person name="Drury D.W."/>
            <person name="Du Y.Z."/>
            <person name="Fujiwara H."/>
            <person name="Lorenzen M."/>
            <person name="Maselli V."/>
            <person name="Osanai M."/>
            <person name="Park Y."/>
            <person name="Robertson H.M."/>
            <person name="Tu Z."/>
            <person name="Wang J.J."/>
            <person name="Wang S."/>
            <person name="Richards S."/>
            <person name="Song H."/>
            <person name="Zhang L."/>
            <person name="Sodergren E."/>
            <person name="Werner D."/>
            <person name="Stanke M."/>
            <person name="Morgenstern B."/>
            <person name="Solovyev V."/>
            <person name="Kosarev P."/>
            <person name="Brown G."/>
            <person name="Chen H.C."/>
            <person name="Ermolaeva O."/>
            <person name="Hlavina W."/>
            <person name="Kapustin Y."/>
            <person name="Kiryutin B."/>
            <person name="Kitts P."/>
            <person name="Maglott D."/>
            <person name="Pruitt K."/>
            <person name="Sapojnikov V."/>
            <person name="Souvorov A."/>
            <person name="Mackey A.J."/>
            <person name="Waterhouse R.M."/>
            <person name="Wyder S."/>
            <person name="Zdobnov E.M."/>
            <person name="Zdobnov E.M."/>
            <person name="Wyder S."/>
            <person name="Kriventseva E.V."/>
            <person name="Kadowaki T."/>
            <person name="Bork P."/>
            <person name="Aranda M."/>
            <person name="Bao R."/>
            <person name="Beermann A."/>
            <person name="Berns N."/>
            <person name="Bolognesi R."/>
            <person name="Bonneton F."/>
            <person name="Bopp D."/>
            <person name="Brown S.J."/>
            <person name="Bucher G."/>
            <person name="Butts T."/>
            <person name="Chaumot A."/>
            <person name="Denell R.E."/>
            <person name="Ferrier D.E."/>
            <person name="Friedrich M."/>
            <person name="Gordon C.M."/>
            <person name="Jindra M."/>
            <person name="Klingler M."/>
            <person name="Lan Q."/>
            <person name="Lattorff H.M."/>
            <person name="Laudet V."/>
            <person name="von Levetsow C."/>
            <person name="Liu Z."/>
            <person name="Lutz R."/>
            <person name="Lynch J.A."/>
            <person name="da Fonseca R.N."/>
            <person name="Posnien N."/>
            <person name="Reuter R."/>
            <person name="Roth S."/>
            <person name="Savard J."/>
            <person name="Schinko J.B."/>
            <person name="Schmitt C."/>
            <person name="Schoppmeier M."/>
            <person name="Schroder R."/>
            <person name="Shippy T.D."/>
            <person name="Simonnet F."/>
            <person name="Marques-Souza H."/>
            <person name="Tautz D."/>
            <person name="Tomoyasu Y."/>
            <person name="Trauner J."/>
            <person name="Van der Zee M."/>
            <person name="Vervoort M."/>
            <person name="Wittkopp N."/>
            <person name="Wimmer E.A."/>
            <person name="Yang X."/>
            <person name="Jones A.K."/>
            <person name="Sattelle D.B."/>
            <person name="Ebert P.R."/>
            <person name="Nelson D."/>
            <person name="Scott J.G."/>
            <person name="Beeman R.W."/>
            <person name="Muthukrishnan S."/>
            <person name="Kramer K.J."/>
            <person name="Arakane Y."/>
            <person name="Beeman R.W."/>
            <person name="Zhu Q."/>
            <person name="Hogenkamp D."/>
            <person name="Dixit R."/>
            <person name="Oppert B."/>
            <person name="Jiang H."/>
            <person name="Zou Z."/>
            <person name="Marshall J."/>
            <person name="Elpidina E."/>
            <person name="Vinokurov K."/>
            <person name="Oppert C."/>
            <person name="Zou Z."/>
            <person name="Evans J."/>
            <person name="Lu Z."/>
            <person name="Zhao P."/>
            <person name="Sumathipala N."/>
            <person name="Altincicek B."/>
            <person name="Vilcinskas A."/>
            <person name="Williams M."/>
            <person name="Hultmark D."/>
            <person name="Hetru C."/>
            <person name="Jiang H."/>
            <person name="Grimmelikhuijzen C.J."/>
            <person name="Hauser F."/>
            <person name="Cazzamali G."/>
            <person name="Williamson M."/>
            <person name="Park Y."/>
            <person name="Li B."/>
            <person name="Tanaka Y."/>
            <person name="Predel R."/>
            <person name="Neupert S."/>
            <person name="Schachtner J."/>
            <person name="Verleyen P."/>
            <person name="Raible F."/>
            <person name="Bork P."/>
            <person name="Friedrich M."/>
            <person name="Walden K.K."/>
            <person name="Robertson H.M."/>
            <person name="Angeli S."/>
            <person name="Foret S."/>
            <person name="Bucher G."/>
            <person name="Schuetz S."/>
            <person name="Maleszka R."/>
            <person name="Wimmer E.A."/>
            <person name="Beeman R.W."/>
            <person name="Lorenzen M."/>
            <person name="Tomoyasu Y."/>
            <person name="Miller S.C."/>
            <person name="Grossmann D."/>
            <person name="Bucher G."/>
        </authorList>
    </citation>
    <scope>NUCLEOTIDE SEQUENCE [LARGE SCALE GENOMIC DNA]</scope>
    <source>
        <strain evidence="3 4">Georgia GA2</strain>
    </source>
</reference>
<dbReference type="InParanoid" id="A0A139WJC3"/>
<evidence type="ECO:0000256" key="1">
    <source>
        <dbReference type="SAM" id="SignalP"/>
    </source>
</evidence>
<keyword evidence="4" id="KW-1185">Reference proteome</keyword>
<organism evidence="3 4">
    <name type="scientific">Tribolium castaneum</name>
    <name type="common">Red flour beetle</name>
    <dbReference type="NCBI Taxonomy" id="7070"/>
    <lineage>
        <taxon>Eukaryota</taxon>
        <taxon>Metazoa</taxon>
        <taxon>Ecdysozoa</taxon>
        <taxon>Arthropoda</taxon>
        <taxon>Hexapoda</taxon>
        <taxon>Insecta</taxon>
        <taxon>Pterygota</taxon>
        <taxon>Neoptera</taxon>
        <taxon>Endopterygota</taxon>
        <taxon>Coleoptera</taxon>
        <taxon>Polyphaga</taxon>
        <taxon>Cucujiformia</taxon>
        <taxon>Tenebrionidae</taxon>
        <taxon>Tenebrionidae incertae sedis</taxon>
        <taxon>Tribolium</taxon>
    </lineage>
</organism>
<dbReference type="AlphaFoldDB" id="A0A139WJC3"/>
<evidence type="ECO:0000313" key="3">
    <source>
        <dbReference type="EMBL" id="KYB28128.1"/>
    </source>
</evidence>
<proteinExistence type="predicted"/>
<dbReference type="InterPro" id="IPR052728">
    <property type="entry name" value="O2_lipid_transport_reg"/>
</dbReference>
<dbReference type="Pfam" id="PF20146">
    <property type="entry name" value="NRF"/>
    <property type="match status" value="1"/>
</dbReference>
<evidence type="ECO:0000259" key="2">
    <source>
        <dbReference type="SMART" id="SM00703"/>
    </source>
</evidence>
<dbReference type="InterPro" id="IPR006621">
    <property type="entry name" value="Nose-resist-to-fluoxetine_N"/>
</dbReference>
<reference evidence="3 4" key="2">
    <citation type="journal article" date="2010" name="Nucleic Acids Res.">
        <title>BeetleBase in 2010: revisions to provide comprehensive genomic information for Tribolium castaneum.</title>
        <authorList>
            <person name="Kim H.S."/>
            <person name="Murphy T."/>
            <person name="Xia J."/>
            <person name="Caragea D."/>
            <person name="Park Y."/>
            <person name="Beeman R.W."/>
            <person name="Lorenzen M.D."/>
            <person name="Butcher S."/>
            <person name="Manak J.R."/>
            <person name="Brown S.J."/>
        </authorList>
    </citation>
    <scope>GENOME REANNOTATION</scope>
    <source>
        <strain evidence="3 4">Georgia GA2</strain>
    </source>
</reference>
<sequence length="182" mass="20069">MWLSASIFFFLVLGAQCQSFIEILQNSSLLLTPKCEQQLGEYLANLSLNESSWALQMLDATSKIPSGILSLNFGEMGDFDQCINVKTTTNTGIILGKYCLGFISINEKNDQKQLETGSLGDLDGAYEFWGTLWVSTGLSVLLVLMTESPIIIIEKIIFGNVGKKKQPKQDLEKGVDNAAFEK</sequence>
<evidence type="ECO:0000313" key="4">
    <source>
        <dbReference type="Proteomes" id="UP000007266"/>
    </source>
</evidence>
<dbReference type="STRING" id="7070.A0A139WJC3"/>
<keyword evidence="1" id="KW-0732">Signal</keyword>